<dbReference type="InterPro" id="IPR051212">
    <property type="entry name" value="Type-I_RE_S_subunit"/>
</dbReference>
<keyword evidence="1" id="KW-0680">Restriction system</keyword>
<evidence type="ECO:0000313" key="4">
    <source>
        <dbReference type="EMBL" id="GLI29859.1"/>
    </source>
</evidence>
<protein>
    <recommendedName>
        <fullName evidence="6">Restriction endonuclease subunit S</fullName>
    </recommendedName>
</protein>
<evidence type="ECO:0000256" key="3">
    <source>
        <dbReference type="SAM" id="MobiDB-lite"/>
    </source>
</evidence>
<sequence>MSWDWQRSAIGKSQINAHKNGELRVGDIALLINGLPYEAEHFGDTGEPLIRIRSLLNTEETTRYSGPNLTDYRVTPKSLLIGMDGDFNVGRWGQNEPGLLNQRVLALEGPESTLRWIEYCPPNTLSIINDLTYATTVKHLSSKQVSRVRVPWPGKHRVDSIVDRLDRETAEIDTLVAELSTAEELAREHHGAALERLIVTDGPMPSELRRHHPIRKSGTSVNGAPWPAEPGEPGVLKTGAASRREYRPHENKAVIDPIEQARLSTPVEADRVLVNRANTPSNVGAAAYVEHGSDDLFLSDKLWSIDFQGVNEYFAFAMQTRLYQDQASQRAVGTSLSMQNLPYDEFLSIRLPVPSVERQRSICATLRDEQRLINASVSDLDRAIALAKERRAALITAAVTGQIDVTAKRRPAAEQLEDDIKELS</sequence>
<comment type="caution">
    <text evidence="4">The sequence shown here is derived from an EMBL/GenBank/DDBJ whole genome shotgun (WGS) entry which is preliminary data.</text>
</comment>
<gene>
    <name evidence="4" type="ORF">BCONGLO52_07000</name>
</gene>
<reference evidence="4" key="1">
    <citation type="submission" date="2022-12" db="EMBL/GenBank/DDBJ databases">
        <title>Reference genome sequencing for broad-spectrum identification of bacterial and archaeal isolates by mass spectrometry.</title>
        <authorList>
            <person name="Sekiguchi Y."/>
            <person name="Tourlousse D.M."/>
        </authorList>
    </citation>
    <scope>NUCLEOTIDE SEQUENCE</scope>
    <source>
        <strain evidence="4">5-2</strain>
    </source>
</reference>
<proteinExistence type="predicted"/>
<evidence type="ECO:0000256" key="2">
    <source>
        <dbReference type="ARBA" id="ARBA00023125"/>
    </source>
</evidence>
<dbReference type="GeneID" id="78122052"/>
<dbReference type="SUPFAM" id="SSF116734">
    <property type="entry name" value="DNA methylase specificity domain"/>
    <property type="match status" value="2"/>
</dbReference>
<evidence type="ECO:0008006" key="6">
    <source>
        <dbReference type="Google" id="ProtNLM"/>
    </source>
</evidence>
<dbReference type="PANTHER" id="PTHR43140:SF1">
    <property type="entry name" value="TYPE I RESTRICTION ENZYME ECOKI SPECIFICITY SUBUNIT"/>
    <property type="match status" value="1"/>
</dbReference>
<accession>A0ABQ5RFG0</accession>
<evidence type="ECO:0000256" key="1">
    <source>
        <dbReference type="ARBA" id="ARBA00022747"/>
    </source>
</evidence>
<feature type="region of interest" description="Disordered" evidence="3">
    <location>
        <begin position="214"/>
        <end position="234"/>
    </location>
</feature>
<evidence type="ECO:0000313" key="5">
    <source>
        <dbReference type="Proteomes" id="UP001144451"/>
    </source>
</evidence>
<dbReference type="InterPro" id="IPR044946">
    <property type="entry name" value="Restrct_endonuc_typeI_TRD_sf"/>
</dbReference>
<dbReference type="EMBL" id="BSDQ01000001">
    <property type="protein sequence ID" value="GLI29859.1"/>
    <property type="molecule type" value="Genomic_DNA"/>
</dbReference>
<name>A0ABQ5RFG0_9MICO</name>
<feature type="compositionally biased region" description="Low complexity" evidence="3">
    <location>
        <begin position="223"/>
        <end position="234"/>
    </location>
</feature>
<dbReference type="RefSeq" id="WP_126988394.1">
    <property type="nucleotide sequence ID" value="NZ_BSDQ01000001.1"/>
</dbReference>
<dbReference type="Proteomes" id="UP001144451">
    <property type="component" value="Unassembled WGS sequence"/>
</dbReference>
<organism evidence="4 5">
    <name type="scientific">Brachybacterium conglomeratum</name>
    <dbReference type="NCBI Taxonomy" id="47846"/>
    <lineage>
        <taxon>Bacteria</taxon>
        <taxon>Bacillati</taxon>
        <taxon>Actinomycetota</taxon>
        <taxon>Actinomycetes</taxon>
        <taxon>Micrococcales</taxon>
        <taxon>Dermabacteraceae</taxon>
        <taxon>Brachybacterium</taxon>
    </lineage>
</organism>
<keyword evidence="2" id="KW-0238">DNA-binding</keyword>
<dbReference type="PANTHER" id="PTHR43140">
    <property type="entry name" value="TYPE-1 RESTRICTION ENZYME ECOKI SPECIFICITY PROTEIN"/>
    <property type="match status" value="1"/>
</dbReference>
<dbReference type="Gene3D" id="3.90.220.20">
    <property type="entry name" value="DNA methylase specificity domains"/>
    <property type="match status" value="2"/>
</dbReference>
<keyword evidence="5" id="KW-1185">Reference proteome</keyword>